<keyword evidence="7 8" id="KW-1015">Disulfide bond</keyword>
<feature type="transmembrane region" description="Helical" evidence="9">
    <location>
        <begin position="1901"/>
        <end position="1927"/>
    </location>
</feature>
<keyword evidence="15" id="KW-1185">Reference proteome</keyword>
<dbReference type="Pfam" id="PF01825">
    <property type="entry name" value="GPS"/>
    <property type="match status" value="1"/>
</dbReference>
<dbReference type="PANTHER" id="PTHR47767">
    <property type="entry name" value="ADHESION G PROTEIN-COUPLED RECEPTOR G7"/>
    <property type="match status" value="1"/>
</dbReference>
<dbReference type="SMART" id="SM00303">
    <property type="entry name" value="GPS"/>
    <property type="match status" value="1"/>
</dbReference>
<keyword evidence="8" id="KW-0245">EGF-like domain</keyword>
<dbReference type="PROSITE" id="PS00022">
    <property type="entry name" value="EGF_1"/>
    <property type="match status" value="2"/>
</dbReference>
<dbReference type="InterPro" id="IPR016186">
    <property type="entry name" value="C-type_lectin-like/link_sf"/>
</dbReference>
<feature type="chain" id="PRO_5029898741" evidence="10">
    <location>
        <begin position="19"/>
        <end position="2084"/>
    </location>
</feature>
<dbReference type="PROSITE" id="PS50221">
    <property type="entry name" value="GAIN_B"/>
    <property type="match status" value="1"/>
</dbReference>
<dbReference type="SUPFAM" id="SSF56436">
    <property type="entry name" value="C-type lectin-like"/>
    <property type="match status" value="3"/>
</dbReference>
<dbReference type="InterPro" id="IPR046338">
    <property type="entry name" value="GAIN_dom_sf"/>
</dbReference>
<dbReference type="InterPro" id="IPR007110">
    <property type="entry name" value="Ig-like_dom"/>
</dbReference>
<evidence type="ECO:0000256" key="5">
    <source>
        <dbReference type="ARBA" id="ARBA00022989"/>
    </source>
</evidence>
<protein>
    <submittedName>
        <fullName evidence="14">DgyrCDS2583</fullName>
    </submittedName>
</protein>
<dbReference type="SMART" id="SM00034">
    <property type="entry name" value="CLECT"/>
    <property type="match status" value="3"/>
</dbReference>
<keyword evidence="6 9" id="KW-0472">Membrane</keyword>
<keyword evidence="3" id="KW-1003">Cell membrane</keyword>
<feature type="transmembrane region" description="Helical" evidence="9">
    <location>
        <begin position="1972"/>
        <end position="1995"/>
    </location>
</feature>
<keyword evidence="4 9" id="KW-0812">Transmembrane</keyword>
<dbReference type="PROSITE" id="PS50835">
    <property type="entry name" value="IG_LIKE"/>
    <property type="match status" value="1"/>
</dbReference>
<evidence type="ECO:0000256" key="3">
    <source>
        <dbReference type="ARBA" id="ARBA00022475"/>
    </source>
</evidence>
<evidence type="ECO:0000259" key="13">
    <source>
        <dbReference type="PROSITE" id="PS50835"/>
    </source>
</evidence>
<evidence type="ECO:0000313" key="15">
    <source>
        <dbReference type="Proteomes" id="UP000549394"/>
    </source>
</evidence>
<dbReference type="InterPro" id="IPR016187">
    <property type="entry name" value="CTDL_fold"/>
</dbReference>
<name>A0A7I8VAQ0_9ANNE</name>
<feature type="domain" description="Ig-like" evidence="13">
    <location>
        <begin position="1137"/>
        <end position="1242"/>
    </location>
</feature>
<feature type="transmembrane region" description="Helical" evidence="9">
    <location>
        <begin position="1934"/>
        <end position="1957"/>
    </location>
</feature>
<dbReference type="Gene3D" id="2.10.25.10">
    <property type="entry name" value="Laminin"/>
    <property type="match status" value="1"/>
</dbReference>
<comment type="caution">
    <text evidence="14">The sequence shown here is derived from an EMBL/GenBank/DDBJ whole genome shotgun (WGS) entry which is preliminary data.</text>
</comment>
<dbReference type="Gene3D" id="1.20.1070.10">
    <property type="entry name" value="Rhodopsin 7-helix transmembrane proteins"/>
    <property type="match status" value="1"/>
</dbReference>
<dbReference type="InterPro" id="IPR053066">
    <property type="entry name" value="ADGR_G7"/>
</dbReference>
<dbReference type="SUPFAM" id="SSF57196">
    <property type="entry name" value="EGF/Laminin"/>
    <property type="match status" value="1"/>
</dbReference>
<dbReference type="OrthoDB" id="10037534at2759"/>
<feature type="domain" description="EGF-like" evidence="11">
    <location>
        <begin position="1001"/>
        <end position="1039"/>
    </location>
</feature>
<evidence type="ECO:0000256" key="1">
    <source>
        <dbReference type="ARBA" id="ARBA00004141"/>
    </source>
</evidence>
<evidence type="ECO:0000259" key="12">
    <source>
        <dbReference type="PROSITE" id="PS50221"/>
    </source>
</evidence>
<dbReference type="InterPro" id="IPR000832">
    <property type="entry name" value="GPCR_2_secretin-like"/>
</dbReference>
<evidence type="ECO:0000259" key="11">
    <source>
        <dbReference type="PROSITE" id="PS50026"/>
    </source>
</evidence>
<dbReference type="EMBL" id="CAJFCJ010000003">
    <property type="protein sequence ID" value="CAD5113411.1"/>
    <property type="molecule type" value="Genomic_DNA"/>
</dbReference>
<evidence type="ECO:0000256" key="10">
    <source>
        <dbReference type="SAM" id="SignalP"/>
    </source>
</evidence>
<evidence type="ECO:0000313" key="14">
    <source>
        <dbReference type="EMBL" id="CAD5113411.1"/>
    </source>
</evidence>
<dbReference type="SMART" id="SM00181">
    <property type="entry name" value="EGF"/>
    <property type="match status" value="4"/>
</dbReference>
<dbReference type="Gene3D" id="3.10.100.10">
    <property type="entry name" value="Mannose-Binding Protein A, subunit A"/>
    <property type="match status" value="2"/>
</dbReference>
<dbReference type="InterPro" id="IPR057244">
    <property type="entry name" value="GAIN_B"/>
</dbReference>
<dbReference type="Proteomes" id="UP000549394">
    <property type="component" value="Unassembled WGS sequence"/>
</dbReference>
<comment type="caution">
    <text evidence="8">Lacks conserved residue(s) required for the propagation of feature annotation.</text>
</comment>
<dbReference type="Pfam" id="PF00002">
    <property type="entry name" value="7tm_2"/>
    <property type="match status" value="1"/>
</dbReference>
<evidence type="ECO:0000256" key="8">
    <source>
        <dbReference type="PROSITE-ProRule" id="PRU00076"/>
    </source>
</evidence>
<feature type="disulfide bond" evidence="8">
    <location>
        <begin position="307"/>
        <end position="316"/>
    </location>
</feature>
<dbReference type="Gene3D" id="2.60.220.50">
    <property type="match status" value="1"/>
</dbReference>
<dbReference type="InterPro" id="IPR000742">
    <property type="entry name" value="EGF"/>
</dbReference>
<dbReference type="PROSITE" id="PS50026">
    <property type="entry name" value="EGF_3"/>
    <property type="match status" value="2"/>
</dbReference>
<keyword evidence="5 9" id="KW-1133">Transmembrane helix</keyword>
<feature type="disulfide bond" evidence="8">
    <location>
        <begin position="1029"/>
        <end position="1038"/>
    </location>
</feature>
<dbReference type="Gene3D" id="2.170.300.10">
    <property type="entry name" value="Tie2 ligand-binding domain superfamily"/>
    <property type="match status" value="1"/>
</dbReference>
<keyword evidence="10" id="KW-0732">Signal</keyword>
<evidence type="ECO:0000256" key="6">
    <source>
        <dbReference type="ARBA" id="ARBA00023136"/>
    </source>
</evidence>
<evidence type="ECO:0000256" key="7">
    <source>
        <dbReference type="ARBA" id="ARBA00023157"/>
    </source>
</evidence>
<evidence type="ECO:0000256" key="9">
    <source>
        <dbReference type="SAM" id="Phobius"/>
    </source>
</evidence>
<sequence>MFNILLCILFSLPWTLSSEKCSKDSCYDGQACLVNPLSGKVFCQCSPFQKENCIEPTIQEPLCDIGWTHHKVENATESNNYKLNETLETCVKIFNISTSYQNASLQCQREGGWLLGVNDSALFTTLDIFTEGYKELWAGIIILTYQNESRIYTHSSFPKKFKDNYITLPSDYNKTTDCPYFRFDNQPTILFDDCESSSKIFACEKRKYYNSDLTTELNICPTGWFYSFVNNKCIKYMRDEVEFEQAKQACTNFKAHLAWPISAIGNFALLNATIIALNSIGCGVNAQCRNEGKCSFNDSIDNPGCICASGFSGQQCQNYTVGTGIPPTYASCPIGTYSLNTCPYKCHCFNDQPCDNTNGYCPNFKCKDNFYGLTCDASFKVPNAWIGVTSTNNEGFVYTNGISLNMDTIGFTADKSSTQIKQCHTISEDWYLSPFKIWKKYNCTERKTYLCEKDSQLDTLSIQIQLKRTDVKSSNSLGIGCRITKAIDKLAYRDIYWEVDGSYHKFAMLKYNDLYVIDTSHEYFINEIGTNKGRYRCMVDLPYINLKSNALSVNQKSTSIILALIYNSVTKPTSNVITITNITFENAIQDIRDLSGVSLNSEIINEFYLVDTGLYAAYMKFIYDNSTGDVSLQRAFYLTRKIIQKSMKNYTLLLENLSVSLSDTKVYPMNMCPPIFESADNRTTIHFPSASFGDTIFSEENCLSGKPRASRSCTASPTLKWKGDWEKDIRWNCEPEISKTNICPIQKKSCRPGNLCIEDWSGYTCQCSEIDNKCDVNHIYQACPPQGRPHEFWELSGYHSGYYCLNLEQESNFSVAEEICQKSFSWIISVAGDHNDQAKLLSDKLFDLGVGKNMWISMKRRNGKLRTRFSTVLDVPDIFKNITIPNFDNQLTCLFVDGNVALNDPDGRYQIYSNNCSEKLTTVCERRATFNYELLSDSPLCSKGWFFSFYYHKCRKFFSEPKSFKTANDTCYKHGAILNTFSTSDATGRREASNLTLLEMNMKGCGLNNQCLNRGKCLFKNEKFVGCDCLLNTTGSYCEKSTEKLWELNSCPTGRYSTPYCDKICNCKNNASCDVETGKCPSFLCDDGFYGPTCSSYFKLPNLWWKGNSMDCCIIGHDGEKCGSCDLLYPFVCEKDPESEDKFDLPVVEQVKDPTVFDPGLVCKIPDYYSQVLSKTIYWIRNDQHLYYRGEGNLRLMNEKKYSTLNISDDNTRKIVGRIEGNYTCIIKFPTFEIASNPLQLTFTNKKYVIRLSIPDYNLKNQAKRITEVQYLFWNIIANETIFSNSKLLLEIEEPIQEANNVTVTFYVHLDAQSRIRRSTSSNQLPQYIMGLSEKFKNAIMAQGDIKTFSLATDTLKAVVVEFCEESFLYHPISWEIVSFPKTETGNTADSVQKCSKGGSIGTRVCSGTTWQDPIWQDDTLCFDYCSELNSTYPSNPSISVTFPRTLEKNSTNSVEKCEKGLFFGAADCLNGAFQSFQWTSEKDCFFYCPTSVIKNPITGIDVTFPETKSNTNVSSNEKCKTNIPQGTSYCSKGTFSTPTWLKEADCFIYCNEESVKNPKTSLNTTFPKIRSGATVNSLENCTDGVPEASRYCSDDGWEEVIWTEAEDCTVLTTMLKNLSKTAITEDNIDTVTQQTVDLTLTSNLTSNHITLVSTIVENVKESDIETTKEIFENIVTIVSNVLASPLKSIVQSQSKSNSSTNFVEAIDYFSEKAILPENQTFLNVETSQIALTILNGKNIDFNTFSFENINRYDKNIKNITLNTSLTTVPTDLELINYGIYFADVFKIYPNKRVIAAIYANAKFFERSEETITESKVISASIGNQTVVNLKNNITLIFQPNNETIKNGYDCVFWNFKKDNWSSDGCQFEKEQNGRVFCTCNHFTNFALLFDPDREDDTPEFISFISMIGLGISIAGYLGVIISFGFVKEWKPRVSLISSCNISIAFIAVNIMFMVGIKRTDNQILCTATSAILFYAFLVAFLSMFFNSFLQYCVIRNLLHPFNRNFIGTSEKKTPAVRKAWKDAMLVLTDNLRTNSQVNLTGQTTDGVKNSEENNMPDFAKRYKGQKRNNFNVPNGGYGYHSPY</sequence>
<evidence type="ECO:0000256" key="2">
    <source>
        <dbReference type="ARBA" id="ARBA00004236"/>
    </source>
</evidence>
<dbReference type="GO" id="GO:0005886">
    <property type="term" value="C:plasma membrane"/>
    <property type="evidence" value="ECO:0007669"/>
    <property type="project" value="UniProtKB-SubCell"/>
</dbReference>
<dbReference type="PANTHER" id="PTHR47767:SF1">
    <property type="entry name" value="ADHESION G PROTEIN-COUPLED RECEPTOR G7"/>
    <property type="match status" value="1"/>
</dbReference>
<feature type="domain" description="GAIN-B" evidence="12">
    <location>
        <begin position="1741"/>
        <end position="1896"/>
    </location>
</feature>
<reference evidence="14 15" key="1">
    <citation type="submission" date="2020-08" db="EMBL/GenBank/DDBJ databases">
        <authorList>
            <person name="Hejnol A."/>
        </authorList>
    </citation>
    <scope>NUCLEOTIDE SEQUENCE [LARGE SCALE GENOMIC DNA]</scope>
</reference>
<feature type="domain" description="EGF-like" evidence="11">
    <location>
        <begin position="278"/>
        <end position="317"/>
    </location>
</feature>
<gene>
    <name evidence="14" type="ORF">DGYR_LOCUS2408</name>
</gene>
<feature type="signal peptide" evidence="10">
    <location>
        <begin position="1"/>
        <end position="18"/>
    </location>
</feature>
<organism evidence="14 15">
    <name type="scientific">Dimorphilus gyrociliatus</name>
    <dbReference type="NCBI Taxonomy" id="2664684"/>
    <lineage>
        <taxon>Eukaryota</taxon>
        <taxon>Metazoa</taxon>
        <taxon>Spiralia</taxon>
        <taxon>Lophotrochozoa</taxon>
        <taxon>Annelida</taxon>
        <taxon>Polychaeta</taxon>
        <taxon>Polychaeta incertae sedis</taxon>
        <taxon>Dinophilidae</taxon>
        <taxon>Dimorphilus</taxon>
    </lineage>
</organism>
<dbReference type="InterPro" id="IPR000203">
    <property type="entry name" value="GPS"/>
</dbReference>
<dbReference type="InterPro" id="IPR001304">
    <property type="entry name" value="C-type_lectin-like"/>
</dbReference>
<accession>A0A7I8VAQ0</accession>
<evidence type="ECO:0000256" key="4">
    <source>
        <dbReference type="ARBA" id="ARBA00022692"/>
    </source>
</evidence>
<dbReference type="PROSITE" id="PS01186">
    <property type="entry name" value="EGF_2"/>
    <property type="match status" value="1"/>
</dbReference>
<comment type="subcellular location">
    <subcellularLocation>
        <location evidence="2">Cell membrane</location>
    </subcellularLocation>
    <subcellularLocation>
        <location evidence="1">Membrane</location>
        <topology evidence="1">Multi-pass membrane protein</topology>
    </subcellularLocation>
</comment>
<proteinExistence type="predicted"/>
<feature type="disulfide bond" evidence="8">
    <location>
        <begin position="288"/>
        <end position="305"/>
    </location>
</feature>